<dbReference type="AlphaFoldDB" id="A0A0G0LQP0"/>
<reference evidence="1 2" key="1">
    <citation type="journal article" date="2015" name="Nature">
        <title>rRNA introns, odd ribosomes, and small enigmatic genomes across a large radiation of phyla.</title>
        <authorList>
            <person name="Brown C.T."/>
            <person name="Hug L.A."/>
            <person name="Thomas B.C."/>
            <person name="Sharon I."/>
            <person name="Castelle C.J."/>
            <person name="Singh A."/>
            <person name="Wilkins M.J."/>
            <person name="Williams K.H."/>
            <person name="Banfield J.F."/>
        </authorList>
    </citation>
    <scope>NUCLEOTIDE SEQUENCE [LARGE SCALE GENOMIC DNA]</scope>
</reference>
<protein>
    <submittedName>
        <fullName evidence="1">Uncharacterized protein</fullName>
    </submittedName>
</protein>
<proteinExistence type="predicted"/>
<gene>
    <name evidence="1" type="ORF">UT18_C0021G0001</name>
</gene>
<name>A0A0G0LQP0_UNCC2</name>
<organism evidence="1 2">
    <name type="scientific">candidate division CPR2 bacterium GW2011_GWC2_39_10</name>
    <dbReference type="NCBI Taxonomy" id="1618345"/>
    <lineage>
        <taxon>Bacteria</taxon>
        <taxon>Bacteria division CPR2</taxon>
    </lineage>
</organism>
<accession>A0A0G0LQP0</accession>
<comment type="caution">
    <text evidence="1">The sequence shown here is derived from an EMBL/GenBank/DDBJ whole genome shotgun (WGS) entry which is preliminary data.</text>
</comment>
<evidence type="ECO:0000313" key="2">
    <source>
        <dbReference type="Proteomes" id="UP000034207"/>
    </source>
</evidence>
<dbReference type="EMBL" id="LBVV01000021">
    <property type="protein sequence ID" value="KKQ93377.1"/>
    <property type="molecule type" value="Genomic_DNA"/>
</dbReference>
<evidence type="ECO:0000313" key="1">
    <source>
        <dbReference type="EMBL" id="KKQ93377.1"/>
    </source>
</evidence>
<dbReference type="Proteomes" id="UP000034207">
    <property type="component" value="Unassembled WGS sequence"/>
</dbReference>
<sequence length="219" mass="25259">MAFKRTLRKAKKLPVVNSYNYENGQVGVWHSNGKERYKIVYENQEVISIQDLKDGETDFKPTASARRKVKVSIDDNMVTGWGFDGIHQPNSSLYIKDNLILLHDLMYLTGNEMQDFFTVEEISVLIKKFNYPLLTKPHANSVLQAKQTLLKGISEIPGLSEIVVLKNKVKSLEAIRVVWLCQHLQRFWCGQHGKHPEEVQKRLNTKDMMDSIKSDFHIS</sequence>